<feature type="domain" description="CNP1-like uncharacterised" evidence="3">
    <location>
        <begin position="41"/>
        <end position="176"/>
    </location>
</feature>
<dbReference type="AlphaFoldDB" id="A0A9X0WJQ8"/>
<organism evidence="4 5">
    <name type="scientific">Thiocapsa imhoffii</name>
    <dbReference type="NCBI Taxonomy" id="382777"/>
    <lineage>
        <taxon>Bacteria</taxon>
        <taxon>Pseudomonadati</taxon>
        <taxon>Pseudomonadota</taxon>
        <taxon>Gammaproteobacteria</taxon>
        <taxon>Chromatiales</taxon>
        <taxon>Chromatiaceae</taxon>
        <taxon>Thiocapsa</taxon>
    </lineage>
</organism>
<dbReference type="EMBL" id="NRSD01000015">
    <property type="protein sequence ID" value="MBK1645791.1"/>
    <property type="molecule type" value="Genomic_DNA"/>
</dbReference>
<keyword evidence="5" id="KW-1185">Reference proteome</keyword>
<feature type="signal peptide" evidence="2">
    <location>
        <begin position="1"/>
        <end position="23"/>
    </location>
</feature>
<evidence type="ECO:0000313" key="5">
    <source>
        <dbReference type="Proteomes" id="UP001138802"/>
    </source>
</evidence>
<gene>
    <name evidence="4" type="ORF">CKO25_14240</name>
</gene>
<protein>
    <recommendedName>
        <fullName evidence="3">CNP1-like uncharacterized domain-containing protein</fullName>
    </recommendedName>
</protein>
<reference evidence="4 5" key="1">
    <citation type="journal article" date="2020" name="Microorganisms">
        <title>Osmotic Adaptation and Compatible Solute Biosynthesis of Phototrophic Bacteria as Revealed from Genome Analyses.</title>
        <authorList>
            <person name="Imhoff J.F."/>
            <person name="Rahn T."/>
            <person name="Kunzel S."/>
            <person name="Keller A."/>
            <person name="Neulinger S.C."/>
        </authorList>
    </citation>
    <scope>NUCLEOTIDE SEQUENCE [LARGE SCALE GENOMIC DNA]</scope>
    <source>
        <strain evidence="4 5">DSM 21303</strain>
    </source>
</reference>
<proteinExistence type="predicted"/>
<feature type="compositionally biased region" description="Polar residues" evidence="1">
    <location>
        <begin position="40"/>
        <end position="52"/>
    </location>
</feature>
<accession>A0A9X0WJQ8</accession>
<evidence type="ECO:0000256" key="1">
    <source>
        <dbReference type="SAM" id="MobiDB-lite"/>
    </source>
</evidence>
<evidence type="ECO:0000256" key="2">
    <source>
        <dbReference type="SAM" id="SignalP"/>
    </source>
</evidence>
<feature type="chain" id="PRO_5040953361" description="CNP1-like uncharacterized domain-containing protein" evidence="2">
    <location>
        <begin position="24"/>
        <end position="190"/>
    </location>
</feature>
<sequence length="190" mass="21549">MIDRISSWPWLLLLALALPAAQAENLFVPDASPPVPSSVTEGTPWQEGSSTLPPWPQDEDLIEFVPDGPRSDLRYFIDERSLQVGTDQAVRFTLVAQGPSGARNLSFEGIRCTPQGSYRTYAYGVDGRFEPVASGDWQRIGHRAPERWRHDLWRFHFCVPQGFTPRPRQDMLRSLQGRINPRQNMGFQAD</sequence>
<keyword evidence="2" id="KW-0732">Signal</keyword>
<dbReference type="RefSeq" id="WP_200388589.1">
    <property type="nucleotide sequence ID" value="NZ_NRSD01000015.1"/>
</dbReference>
<evidence type="ECO:0000313" key="4">
    <source>
        <dbReference type="EMBL" id="MBK1645791.1"/>
    </source>
</evidence>
<feature type="region of interest" description="Disordered" evidence="1">
    <location>
        <begin position="33"/>
        <end position="58"/>
    </location>
</feature>
<name>A0A9X0WJQ8_9GAMM</name>
<dbReference type="Proteomes" id="UP001138802">
    <property type="component" value="Unassembled WGS sequence"/>
</dbReference>
<dbReference type="InterPro" id="IPR014861">
    <property type="entry name" value="CNP1-like_dom"/>
</dbReference>
<dbReference type="Pfam" id="PF08750">
    <property type="entry name" value="CNP1"/>
    <property type="match status" value="1"/>
</dbReference>
<comment type="caution">
    <text evidence="4">The sequence shown here is derived from an EMBL/GenBank/DDBJ whole genome shotgun (WGS) entry which is preliminary data.</text>
</comment>
<evidence type="ECO:0000259" key="3">
    <source>
        <dbReference type="Pfam" id="PF08750"/>
    </source>
</evidence>